<dbReference type="AlphaFoldDB" id="A0A0E9R9I6"/>
<protein>
    <submittedName>
        <fullName evidence="2">Uncharacterized protein</fullName>
    </submittedName>
</protein>
<sequence>MDASVSQYFKLPKISRTGLGKSERKRTHTGNILAPDGLL</sequence>
<accession>A0A0E9R9I6</accession>
<reference evidence="2" key="2">
    <citation type="journal article" date="2015" name="Fish Shellfish Immunol.">
        <title>Early steps in the European eel (Anguilla anguilla)-Vibrio vulnificus interaction in the gills: Role of the RtxA13 toxin.</title>
        <authorList>
            <person name="Callol A."/>
            <person name="Pajuelo D."/>
            <person name="Ebbesson L."/>
            <person name="Teles M."/>
            <person name="MacKenzie S."/>
            <person name="Amaro C."/>
        </authorList>
    </citation>
    <scope>NUCLEOTIDE SEQUENCE</scope>
</reference>
<name>A0A0E9R9I6_ANGAN</name>
<reference evidence="2" key="1">
    <citation type="submission" date="2014-11" db="EMBL/GenBank/DDBJ databases">
        <authorList>
            <person name="Amaro Gonzalez C."/>
        </authorList>
    </citation>
    <scope>NUCLEOTIDE SEQUENCE</scope>
</reference>
<dbReference type="EMBL" id="GBXM01083417">
    <property type="protein sequence ID" value="JAH25160.1"/>
    <property type="molecule type" value="Transcribed_RNA"/>
</dbReference>
<proteinExistence type="predicted"/>
<evidence type="ECO:0000313" key="2">
    <source>
        <dbReference type="EMBL" id="JAH25160.1"/>
    </source>
</evidence>
<organism evidence="2">
    <name type="scientific">Anguilla anguilla</name>
    <name type="common">European freshwater eel</name>
    <name type="synonym">Muraena anguilla</name>
    <dbReference type="NCBI Taxonomy" id="7936"/>
    <lineage>
        <taxon>Eukaryota</taxon>
        <taxon>Metazoa</taxon>
        <taxon>Chordata</taxon>
        <taxon>Craniata</taxon>
        <taxon>Vertebrata</taxon>
        <taxon>Euteleostomi</taxon>
        <taxon>Actinopterygii</taxon>
        <taxon>Neopterygii</taxon>
        <taxon>Teleostei</taxon>
        <taxon>Anguilliformes</taxon>
        <taxon>Anguillidae</taxon>
        <taxon>Anguilla</taxon>
    </lineage>
</organism>
<evidence type="ECO:0000256" key="1">
    <source>
        <dbReference type="SAM" id="MobiDB-lite"/>
    </source>
</evidence>
<feature type="region of interest" description="Disordered" evidence="1">
    <location>
        <begin position="16"/>
        <end position="39"/>
    </location>
</feature>